<dbReference type="PANTHER" id="PTHR13479:SF40">
    <property type="entry name" value="SMALL RIBOSOMAL SUBUNIT PROTEIN BS18M"/>
    <property type="match status" value="1"/>
</dbReference>
<evidence type="ECO:0000256" key="3">
    <source>
        <dbReference type="ARBA" id="ARBA00023274"/>
    </source>
</evidence>
<keyword evidence="2" id="KW-0689">Ribosomal protein</keyword>
<sequence>MIFASVLQRIPITCAGKSYFRTISKSSDKSININVMKENDLPIQIENPYVKEKQECIFCRLNIEPDYKNVRLLSQFQSRYTGRIYGRHITGLCKHKQMRLEQEIAKAQSAGS</sequence>
<dbReference type="PANTHER" id="PTHR13479">
    <property type="entry name" value="30S RIBOSOMAL PROTEIN S18"/>
    <property type="match status" value="1"/>
</dbReference>
<reference evidence="4" key="1">
    <citation type="submission" date="2020-02" db="EMBL/GenBank/DDBJ databases">
        <title>Relaxed selection underlies rapid genomic changes in the transitions from sociality to social parasitism in ants.</title>
        <authorList>
            <person name="Bi X."/>
        </authorList>
    </citation>
    <scope>NUCLEOTIDE SEQUENCE</scope>
    <source>
        <strain evidence="4">BGI-DK2013a</strain>
        <tissue evidence="4">Whole body</tissue>
    </source>
</reference>
<organism evidence="4 5">
    <name type="scientific">Acromyrmex insinuator</name>
    <dbReference type="NCBI Taxonomy" id="230686"/>
    <lineage>
        <taxon>Eukaryota</taxon>
        <taxon>Metazoa</taxon>
        <taxon>Ecdysozoa</taxon>
        <taxon>Arthropoda</taxon>
        <taxon>Hexapoda</taxon>
        <taxon>Insecta</taxon>
        <taxon>Pterygota</taxon>
        <taxon>Neoptera</taxon>
        <taxon>Endopterygota</taxon>
        <taxon>Hymenoptera</taxon>
        <taxon>Apocrita</taxon>
        <taxon>Aculeata</taxon>
        <taxon>Formicoidea</taxon>
        <taxon>Formicidae</taxon>
        <taxon>Myrmicinae</taxon>
        <taxon>Acromyrmex</taxon>
    </lineage>
</organism>
<feature type="non-terminal residue" evidence="4">
    <location>
        <position position="1"/>
    </location>
</feature>
<dbReference type="EMBL" id="JAANHZ010000228">
    <property type="protein sequence ID" value="KAG5313930.1"/>
    <property type="molecule type" value="Genomic_DNA"/>
</dbReference>
<dbReference type="SUPFAM" id="SSF46911">
    <property type="entry name" value="Ribosomal protein S18"/>
    <property type="match status" value="1"/>
</dbReference>
<feature type="non-terminal residue" evidence="4">
    <location>
        <position position="112"/>
    </location>
</feature>
<keyword evidence="3" id="KW-0687">Ribonucleoprotein</keyword>
<dbReference type="InterPro" id="IPR036870">
    <property type="entry name" value="Ribosomal_bS18_sf"/>
</dbReference>
<dbReference type="GO" id="GO:0005763">
    <property type="term" value="C:mitochondrial small ribosomal subunit"/>
    <property type="evidence" value="ECO:0007669"/>
    <property type="project" value="TreeGrafter"/>
</dbReference>
<evidence type="ECO:0000313" key="4">
    <source>
        <dbReference type="EMBL" id="KAG5313930.1"/>
    </source>
</evidence>
<dbReference type="GO" id="GO:0032543">
    <property type="term" value="P:mitochondrial translation"/>
    <property type="evidence" value="ECO:0007669"/>
    <property type="project" value="TreeGrafter"/>
</dbReference>
<dbReference type="Gene3D" id="4.10.640.10">
    <property type="entry name" value="Ribosomal protein S18"/>
    <property type="match status" value="1"/>
</dbReference>
<evidence type="ECO:0000256" key="1">
    <source>
        <dbReference type="ARBA" id="ARBA00005589"/>
    </source>
</evidence>
<gene>
    <name evidence="4" type="primary">Mrps18c</name>
    <name evidence="4" type="ORF">G6Z75_0002554</name>
</gene>
<proteinExistence type="inferred from homology"/>
<comment type="caution">
    <text evidence="4">The sequence shown here is derived from an EMBL/GenBank/DDBJ whole genome shotgun (WGS) entry which is preliminary data.</text>
</comment>
<dbReference type="AlphaFoldDB" id="A0A836F6M1"/>
<accession>A0A836F6M1</accession>
<dbReference type="Pfam" id="PF01084">
    <property type="entry name" value="Ribosomal_S18"/>
    <property type="match status" value="1"/>
</dbReference>
<evidence type="ECO:0000313" key="5">
    <source>
        <dbReference type="Proteomes" id="UP000667349"/>
    </source>
</evidence>
<dbReference type="Proteomes" id="UP000667349">
    <property type="component" value="Unassembled WGS sequence"/>
</dbReference>
<evidence type="ECO:0000256" key="2">
    <source>
        <dbReference type="ARBA" id="ARBA00022980"/>
    </source>
</evidence>
<dbReference type="GO" id="GO:0070181">
    <property type="term" value="F:small ribosomal subunit rRNA binding"/>
    <property type="evidence" value="ECO:0007669"/>
    <property type="project" value="TreeGrafter"/>
</dbReference>
<comment type="similarity">
    <text evidence="1">Belongs to the bacterial ribosomal protein bS18 family.</text>
</comment>
<keyword evidence="5" id="KW-1185">Reference proteome</keyword>
<name>A0A836F6M1_9HYME</name>
<dbReference type="InterPro" id="IPR001648">
    <property type="entry name" value="Ribosomal_bS18"/>
</dbReference>
<dbReference type="GO" id="GO:0003735">
    <property type="term" value="F:structural constituent of ribosome"/>
    <property type="evidence" value="ECO:0007669"/>
    <property type="project" value="InterPro"/>
</dbReference>
<protein>
    <submittedName>
        <fullName evidence="4">RT18C protein</fullName>
    </submittedName>
</protein>